<dbReference type="Proteomes" id="UP000460718">
    <property type="component" value="Unassembled WGS sequence"/>
</dbReference>
<reference evidence="16 17" key="1">
    <citation type="submission" date="2018-08" db="EMBL/GenBank/DDBJ databases">
        <title>Genomic investigation of the strawberry pathogen Phytophthora fragariae indicates pathogenicity is determined by transcriptional variation in three key races.</title>
        <authorList>
            <person name="Adams T.M."/>
            <person name="Armitage A.D."/>
            <person name="Sobczyk M.K."/>
            <person name="Bates H.J."/>
            <person name="Dunwell J.M."/>
            <person name="Nellist C.F."/>
            <person name="Harrison R.J."/>
        </authorList>
    </citation>
    <scope>NUCLEOTIDE SEQUENCE [LARGE SCALE GENOMIC DNA]</scope>
    <source>
        <strain evidence="14 18">A4</strain>
        <strain evidence="13 19">BC-1</strain>
        <strain evidence="12 23">BC-23</strain>
        <strain evidence="11 17">NOV-27</strain>
        <strain evidence="10 20">NOV-5</strain>
        <strain evidence="9 21">NOV-71</strain>
        <strain evidence="15 24">NOV-77</strain>
        <strain evidence="7 16">NOV-9</strain>
        <strain evidence="8 22">SCRP245</strain>
    </source>
</reference>
<dbReference type="EMBL" id="QXGB01000392">
    <property type="protein sequence ID" value="KAE9216755.1"/>
    <property type="molecule type" value="Genomic_DNA"/>
</dbReference>
<keyword evidence="4" id="KW-0808">Transferase</keyword>
<accession>A0A6A3ZRJ0</accession>
<dbReference type="EMBL" id="QXGC01000331">
    <property type="protein sequence ID" value="KAE9240245.1"/>
    <property type="molecule type" value="Genomic_DNA"/>
</dbReference>
<evidence type="ECO:0000256" key="5">
    <source>
        <dbReference type="ARBA" id="ARBA00022898"/>
    </source>
</evidence>
<evidence type="ECO:0000313" key="14">
    <source>
        <dbReference type="EMBL" id="KAE9314722.1"/>
    </source>
</evidence>
<dbReference type="InterPro" id="IPR015424">
    <property type="entry name" value="PyrdxlP-dep_Trfase"/>
</dbReference>
<sequence>MSEGNFKYVTMKRLVELSGLISTYLEKVNGLKYDPTTEVLVSNGAQQSVYQVLSSRPEGDQSSRRRTGSTKGKSSSSCTRKLFRCTRRSRLVKSAEFKKTMTAHPDAKAAILCIPSHPAGTLNNPKHLERITAVLRKPQFWSSRSRSTSSCCARMRACPSASDTAGILAAPKYYIDQCMLLQVQLTSCPNTTVGHVAAVEALTYELE</sequence>
<evidence type="ECO:0000313" key="17">
    <source>
        <dbReference type="Proteomes" id="UP000433483"/>
    </source>
</evidence>
<dbReference type="EMBL" id="QXFZ01000375">
    <property type="protein sequence ID" value="KAE9118888.1"/>
    <property type="molecule type" value="Genomic_DNA"/>
</dbReference>
<dbReference type="EMBL" id="QXGD01000351">
    <property type="protein sequence ID" value="KAE9242309.1"/>
    <property type="molecule type" value="Genomic_DNA"/>
</dbReference>
<dbReference type="Proteomes" id="UP000437068">
    <property type="component" value="Unassembled WGS sequence"/>
</dbReference>
<dbReference type="SUPFAM" id="SSF53383">
    <property type="entry name" value="PLP-dependent transferases"/>
    <property type="match status" value="1"/>
</dbReference>
<keyword evidence="3" id="KW-0032">Aminotransferase</keyword>
<dbReference type="Gene3D" id="3.40.640.10">
    <property type="entry name" value="Type I PLP-dependent aspartate aminotransferase-like (Major domain)"/>
    <property type="match status" value="1"/>
</dbReference>
<evidence type="ECO:0000313" key="7">
    <source>
        <dbReference type="EMBL" id="KAE8941170.1"/>
    </source>
</evidence>
<comment type="similarity">
    <text evidence="2">Belongs to the class-I pyridoxal-phosphate-dependent aminotransferase family.</text>
</comment>
<evidence type="ECO:0000313" key="22">
    <source>
        <dbReference type="Proteomes" id="UP000460718"/>
    </source>
</evidence>
<gene>
    <name evidence="14" type="ORF">PF001_g8127</name>
    <name evidence="13" type="ORF">PF002_g8819</name>
    <name evidence="12" type="ORF">PF004_g7589</name>
    <name evidence="11" type="ORF">PF005_g8926</name>
    <name evidence="10" type="ORF">PF006_g9315</name>
    <name evidence="9" type="ORF">PF007_g8758</name>
    <name evidence="15" type="ORF">PF008_g3652</name>
    <name evidence="7" type="ORF">PF009_g9037</name>
    <name evidence="8" type="ORF">PF011_g6920</name>
</gene>
<evidence type="ECO:0000313" key="23">
    <source>
        <dbReference type="Proteomes" id="UP000476176"/>
    </source>
</evidence>
<dbReference type="Proteomes" id="UP000433483">
    <property type="component" value="Unassembled WGS sequence"/>
</dbReference>
<evidence type="ECO:0000256" key="6">
    <source>
        <dbReference type="SAM" id="MobiDB-lite"/>
    </source>
</evidence>
<dbReference type="AlphaFoldDB" id="A0A6A3ZRJ0"/>
<feature type="region of interest" description="Disordered" evidence="6">
    <location>
        <begin position="53"/>
        <end position="77"/>
    </location>
</feature>
<evidence type="ECO:0000256" key="1">
    <source>
        <dbReference type="ARBA" id="ARBA00001933"/>
    </source>
</evidence>
<dbReference type="EMBL" id="QXGA01000442">
    <property type="protein sequence ID" value="KAE9145872.1"/>
    <property type="molecule type" value="Genomic_DNA"/>
</dbReference>
<organism evidence="13 19">
    <name type="scientific">Phytophthora fragariae</name>
    <dbReference type="NCBI Taxonomy" id="53985"/>
    <lineage>
        <taxon>Eukaryota</taxon>
        <taxon>Sar</taxon>
        <taxon>Stramenopiles</taxon>
        <taxon>Oomycota</taxon>
        <taxon>Peronosporomycetes</taxon>
        <taxon>Peronosporales</taxon>
        <taxon>Peronosporaceae</taxon>
        <taxon>Phytophthora</taxon>
    </lineage>
</organism>
<dbReference type="PANTHER" id="PTHR46383">
    <property type="entry name" value="ASPARTATE AMINOTRANSFERASE"/>
    <property type="match status" value="1"/>
</dbReference>
<evidence type="ECO:0000313" key="21">
    <source>
        <dbReference type="Proteomes" id="UP000441208"/>
    </source>
</evidence>
<evidence type="ECO:0000256" key="3">
    <source>
        <dbReference type="ARBA" id="ARBA00022576"/>
    </source>
</evidence>
<dbReference type="InterPro" id="IPR015421">
    <property type="entry name" value="PyrdxlP-dep_Trfase_major"/>
</dbReference>
<dbReference type="GO" id="GO:0006520">
    <property type="term" value="P:amino acid metabolic process"/>
    <property type="evidence" value="ECO:0007669"/>
    <property type="project" value="InterPro"/>
</dbReference>
<evidence type="ECO:0000313" key="15">
    <source>
        <dbReference type="EMBL" id="KAE9356349.1"/>
    </source>
</evidence>
<dbReference type="PANTHER" id="PTHR46383:SF1">
    <property type="entry name" value="ASPARTATE AMINOTRANSFERASE"/>
    <property type="match status" value="1"/>
</dbReference>
<evidence type="ECO:0000313" key="13">
    <source>
        <dbReference type="EMBL" id="KAE9242309.1"/>
    </source>
</evidence>
<dbReference type="OrthoDB" id="10338458at2759"/>
<evidence type="ECO:0000313" key="18">
    <source>
        <dbReference type="Proteomes" id="UP000437068"/>
    </source>
</evidence>
<dbReference type="EMBL" id="QXFW01000299">
    <property type="protein sequence ID" value="KAE9016945.1"/>
    <property type="molecule type" value="Genomic_DNA"/>
</dbReference>
<evidence type="ECO:0000313" key="16">
    <source>
        <dbReference type="Proteomes" id="UP000429523"/>
    </source>
</evidence>
<dbReference type="Proteomes" id="UP000429523">
    <property type="component" value="Unassembled WGS sequence"/>
</dbReference>
<evidence type="ECO:0000313" key="20">
    <source>
        <dbReference type="Proteomes" id="UP000440732"/>
    </source>
</evidence>
<evidence type="ECO:0000313" key="10">
    <source>
        <dbReference type="EMBL" id="KAE9145872.1"/>
    </source>
</evidence>
<comment type="cofactor">
    <cofactor evidence="1">
        <name>pyridoxal 5'-phosphate</name>
        <dbReference type="ChEBI" id="CHEBI:597326"/>
    </cofactor>
</comment>
<dbReference type="Proteomes" id="UP000440732">
    <property type="component" value="Unassembled WGS sequence"/>
</dbReference>
<evidence type="ECO:0000256" key="2">
    <source>
        <dbReference type="ARBA" id="ARBA00007441"/>
    </source>
</evidence>
<dbReference type="Proteomes" id="UP000486351">
    <property type="component" value="Unassembled WGS sequence"/>
</dbReference>
<evidence type="ECO:0000313" key="19">
    <source>
        <dbReference type="Proteomes" id="UP000440367"/>
    </source>
</evidence>
<comment type="caution">
    <text evidence="13">The sequence shown here is derived from an EMBL/GenBank/DDBJ whole genome shotgun (WGS) entry which is preliminary data.</text>
</comment>
<protein>
    <recommendedName>
        <fullName evidence="25">Aminotransferase class I/classII domain-containing protein</fullName>
    </recommendedName>
</protein>
<dbReference type="Proteomes" id="UP000476176">
    <property type="component" value="Unassembled WGS sequence"/>
</dbReference>
<dbReference type="EMBL" id="QXGF01000378">
    <property type="protein sequence ID" value="KAE8941170.1"/>
    <property type="molecule type" value="Genomic_DNA"/>
</dbReference>
<dbReference type="InterPro" id="IPR050596">
    <property type="entry name" value="AspAT/PAT-like"/>
</dbReference>
<evidence type="ECO:0000313" key="24">
    <source>
        <dbReference type="Proteomes" id="UP000486351"/>
    </source>
</evidence>
<evidence type="ECO:0000313" key="11">
    <source>
        <dbReference type="EMBL" id="KAE9216755.1"/>
    </source>
</evidence>
<dbReference type="Proteomes" id="UP000440367">
    <property type="component" value="Unassembled WGS sequence"/>
</dbReference>
<evidence type="ECO:0000256" key="4">
    <source>
        <dbReference type="ARBA" id="ARBA00022679"/>
    </source>
</evidence>
<evidence type="ECO:0008006" key="25">
    <source>
        <dbReference type="Google" id="ProtNLM"/>
    </source>
</evidence>
<name>A0A6A3ZRJ0_9STRA</name>
<evidence type="ECO:0000313" key="12">
    <source>
        <dbReference type="EMBL" id="KAE9240245.1"/>
    </source>
</evidence>
<evidence type="ECO:0000313" key="9">
    <source>
        <dbReference type="EMBL" id="KAE9118888.1"/>
    </source>
</evidence>
<dbReference type="GO" id="GO:0008483">
    <property type="term" value="F:transaminase activity"/>
    <property type="evidence" value="ECO:0007669"/>
    <property type="project" value="UniProtKB-KW"/>
</dbReference>
<dbReference type="EMBL" id="QXGE01000361">
    <property type="protein sequence ID" value="KAE9314722.1"/>
    <property type="molecule type" value="Genomic_DNA"/>
</dbReference>
<evidence type="ECO:0000313" key="8">
    <source>
        <dbReference type="EMBL" id="KAE9016945.1"/>
    </source>
</evidence>
<proteinExistence type="inferred from homology"/>
<dbReference type="EMBL" id="QXFY01000114">
    <property type="protein sequence ID" value="KAE9356349.1"/>
    <property type="molecule type" value="Genomic_DNA"/>
</dbReference>
<dbReference type="Proteomes" id="UP000441208">
    <property type="component" value="Unassembled WGS sequence"/>
</dbReference>
<keyword evidence="17" id="KW-1185">Reference proteome</keyword>
<keyword evidence="5" id="KW-0663">Pyridoxal phosphate</keyword>